<proteinExistence type="predicted"/>
<feature type="DNA-binding region" description="H-T-H motif" evidence="2">
    <location>
        <begin position="35"/>
        <end position="54"/>
    </location>
</feature>
<name>A0A1G9ER16_9RHOB</name>
<dbReference type="InterPro" id="IPR001647">
    <property type="entry name" value="HTH_TetR"/>
</dbReference>
<dbReference type="STRING" id="525640.SAMN04487971_10389"/>
<evidence type="ECO:0000259" key="3">
    <source>
        <dbReference type="PROSITE" id="PS50977"/>
    </source>
</evidence>
<dbReference type="InterPro" id="IPR036271">
    <property type="entry name" value="Tet_transcr_reg_TetR-rel_C_sf"/>
</dbReference>
<evidence type="ECO:0000256" key="1">
    <source>
        <dbReference type="ARBA" id="ARBA00023125"/>
    </source>
</evidence>
<dbReference type="Pfam" id="PF14246">
    <property type="entry name" value="TetR_C_7"/>
    <property type="match status" value="1"/>
</dbReference>
<dbReference type="InterPro" id="IPR009057">
    <property type="entry name" value="Homeodomain-like_sf"/>
</dbReference>
<dbReference type="SUPFAM" id="SSF46689">
    <property type="entry name" value="Homeodomain-like"/>
    <property type="match status" value="1"/>
</dbReference>
<dbReference type="SUPFAM" id="SSF48498">
    <property type="entry name" value="Tetracyclin repressor-like, C-terminal domain"/>
    <property type="match status" value="1"/>
</dbReference>
<dbReference type="InterPro" id="IPR039536">
    <property type="entry name" value="TetR_C_Proteobacteria"/>
</dbReference>
<gene>
    <name evidence="4" type="ORF">SAMN04487971_10389</name>
</gene>
<organism evidence="4 5">
    <name type="scientific">Paracoccus chinensis</name>
    <dbReference type="NCBI Taxonomy" id="525640"/>
    <lineage>
        <taxon>Bacteria</taxon>
        <taxon>Pseudomonadati</taxon>
        <taxon>Pseudomonadota</taxon>
        <taxon>Alphaproteobacteria</taxon>
        <taxon>Rhodobacterales</taxon>
        <taxon>Paracoccaceae</taxon>
        <taxon>Paracoccus</taxon>
    </lineage>
</organism>
<dbReference type="AlphaFoldDB" id="A0A1G9ER16"/>
<reference evidence="5" key="1">
    <citation type="submission" date="2016-10" db="EMBL/GenBank/DDBJ databases">
        <authorList>
            <person name="Varghese N."/>
            <person name="Submissions S."/>
        </authorList>
    </citation>
    <scope>NUCLEOTIDE SEQUENCE [LARGE SCALE GENOMIC DNA]</scope>
    <source>
        <strain evidence="5">CGMCC 1.7655</strain>
    </source>
</reference>
<dbReference type="PROSITE" id="PS50977">
    <property type="entry name" value="HTH_TETR_2"/>
    <property type="match status" value="1"/>
</dbReference>
<evidence type="ECO:0000313" key="4">
    <source>
        <dbReference type="EMBL" id="SDK78445.1"/>
    </source>
</evidence>
<protein>
    <submittedName>
        <fullName evidence="4">Transcriptional regulator, TetR family</fullName>
    </submittedName>
</protein>
<keyword evidence="5" id="KW-1185">Reference proteome</keyword>
<dbReference type="RefSeq" id="WP_090753283.1">
    <property type="nucleotide sequence ID" value="NZ_FNGE01000003.1"/>
</dbReference>
<dbReference type="GO" id="GO:0003677">
    <property type="term" value="F:DNA binding"/>
    <property type="evidence" value="ECO:0007669"/>
    <property type="project" value="UniProtKB-UniRule"/>
</dbReference>
<evidence type="ECO:0000313" key="5">
    <source>
        <dbReference type="Proteomes" id="UP000199555"/>
    </source>
</evidence>
<keyword evidence="1 2" id="KW-0238">DNA-binding</keyword>
<dbReference type="Proteomes" id="UP000199555">
    <property type="component" value="Unassembled WGS sequence"/>
</dbReference>
<dbReference type="Gene3D" id="1.10.357.10">
    <property type="entry name" value="Tetracycline Repressor, domain 2"/>
    <property type="match status" value="1"/>
</dbReference>
<accession>A0A1G9ER16</accession>
<sequence>MRSKGARNARFDERRAELLDRLRARLTQRGAMRPTLRELAMSAECSVSTLNHYFGRRDDIVMAVFEDSGQRGQGQFQVTRKAGPEFENSIRDAVILSWTVMTRHGVAAMLAMGMVEGMRDDLLGPAFIDTMFEPFVIALAERLDTHVARGQMRDVDTRMAALALASPLLLGALHQGELGGAKAYPLDGEAFVDHVVQGFVRAYRAD</sequence>
<evidence type="ECO:0000256" key="2">
    <source>
        <dbReference type="PROSITE-ProRule" id="PRU00335"/>
    </source>
</evidence>
<dbReference type="EMBL" id="FNGE01000003">
    <property type="protein sequence ID" value="SDK78445.1"/>
    <property type="molecule type" value="Genomic_DNA"/>
</dbReference>
<feature type="domain" description="HTH tetR-type" evidence="3">
    <location>
        <begin position="12"/>
        <end position="72"/>
    </location>
</feature>
<dbReference type="OrthoDB" id="5512127at2"/>